<proteinExistence type="predicted"/>
<dbReference type="RefSeq" id="WP_135192050.1">
    <property type="nucleotide sequence ID" value="NZ_SPUM01000147.1"/>
</dbReference>
<evidence type="ECO:0000313" key="2">
    <source>
        <dbReference type="Proteomes" id="UP000297258"/>
    </source>
</evidence>
<protein>
    <recommendedName>
        <fullName evidence="3">Alpha-1,2-fucosyltransferase</fullName>
    </recommendedName>
</protein>
<name>A0A4Y9SQA4_9BURK</name>
<comment type="caution">
    <text evidence="1">The sequence shown here is derived from an EMBL/GenBank/DDBJ whole genome shotgun (WGS) entry which is preliminary data.</text>
</comment>
<accession>A0A4Y9SQA4</accession>
<evidence type="ECO:0000313" key="1">
    <source>
        <dbReference type="EMBL" id="TFW27657.1"/>
    </source>
</evidence>
<sequence length="325" mass="35792">MHPAWGLNQRKYQRDFGTARLDWVYQGLLRRAMPTIRFDEATYLATGKNEYQQAVAQFAAAQGLDRRRHFVFSASGMWGGFHAIRKARVFMLAELLKARRAVDNVHAILSLAQAGKPLAAVHIRRGDFENVKHGTDFRGRFNAALPLEWYLATCAALKQGCRGQLQFLLLTDASADEVRPFIDAFRPLTTFHLRQTACSDLLLMAFADCIVCSVSSYSMWGAFLSNAPYIWYSPNLQDHGGFGSLWGHEPAQQGPAGTTAQNLERIRQAGDPGPGRGLAVDASGEVPAAFCEHLLAGASARALEKDLIFYGVVPLPRVPVTPDAS</sequence>
<keyword evidence="2" id="KW-1185">Reference proteome</keyword>
<dbReference type="AlphaFoldDB" id="A0A4Y9SQA4"/>
<evidence type="ECO:0008006" key="3">
    <source>
        <dbReference type="Google" id="ProtNLM"/>
    </source>
</evidence>
<reference evidence="1 2" key="1">
    <citation type="submission" date="2019-03" db="EMBL/GenBank/DDBJ databases">
        <title>Draft genome of Massilia hortus sp. nov., a novel bacterial species of the Oxalobacteraceae family.</title>
        <authorList>
            <person name="Peta V."/>
            <person name="Raths R."/>
            <person name="Bucking H."/>
        </authorList>
    </citation>
    <scope>NUCLEOTIDE SEQUENCE [LARGE SCALE GENOMIC DNA]</scope>
    <source>
        <strain evidence="1 2">ONC3</strain>
    </source>
</reference>
<dbReference type="OrthoDB" id="9152320at2"/>
<dbReference type="EMBL" id="SPUM01000147">
    <property type="protein sequence ID" value="TFW27657.1"/>
    <property type="molecule type" value="Genomic_DNA"/>
</dbReference>
<gene>
    <name evidence="1" type="ORF">E4O92_23405</name>
</gene>
<dbReference type="Proteomes" id="UP000297258">
    <property type="component" value="Unassembled WGS sequence"/>
</dbReference>
<organism evidence="1 2">
    <name type="scientific">Massilia horti</name>
    <dbReference type="NCBI Taxonomy" id="2562153"/>
    <lineage>
        <taxon>Bacteria</taxon>
        <taxon>Pseudomonadati</taxon>
        <taxon>Pseudomonadota</taxon>
        <taxon>Betaproteobacteria</taxon>
        <taxon>Burkholderiales</taxon>
        <taxon>Oxalobacteraceae</taxon>
        <taxon>Telluria group</taxon>
        <taxon>Massilia</taxon>
    </lineage>
</organism>